<reference evidence="2 3" key="1">
    <citation type="journal article" date="2016" name="Genome Announc.">
        <title>Complete Genome Sequence of Thiostrepton-Producing Streptomyces laurentii ATCC 31255.</title>
        <authorList>
            <person name="Doi K."/>
            <person name="Fujino Y."/>
            <person name="Nagayoshi Y."/>
            <person name="Ohshima T."/>
            <person name="Ogata S."/>
        </authorList>
    </citation>
    <scope>NUCLEOTIDE SEQUENCE [LARGE SCALE GENOMIC DNA]</scope>
    <source>
        <strain evidence="2 3">ATCC 31255</strain>
    </source>
</reference>
<keyword evidence="3" id="KW-1185">Reference proteome</keyword>
<gene>
    <name evidence="2" type="ORF">SLA_3650</name>
</gene>
<accession>A0A160NZV4</accession>
<feature type="region of interest" description="Disordered" evidence="1">
    <location>
        <begin position="1"/>
        <end position="122"/>
    </location>
</feature>
<name>A0A160NZV4_STRLU</name>
<evidence type="ECO:0000256" key="1">
    <source>
        <dbReference type="SAM" id="MobiDB-lite"/>
    </source>
</evidence>
<dbReference type="AlphaFoldDB" id="A0A160NZV4"/>
<proteinExistence type="predicted"/>
<feature type="compositionally biased region" description="Basic and acidic residues" evidence="1">
    <location>
        <begin position="85"/>
        <end position="94"/>
    </location>
</feature>
<sequence>MDSHPLSGPPPGASAGPGHDTDHDTDHVTDHDRSQRIKTEPEARTSQGEVRDAPGGNQGKPEREAERPGGGNGEKQGRSDSGPPADREEGDGVRGKVRQPTCGEPSCSGPRCGTLSAGPLYDPWGRPAEVCGRSVREVTLVHRAEKGNQPISRRVDTISKQYQDDSAGGGAPWES</sequence>
<feature type="compositionally biased region" description="Basic and acidic residues" evidence="1">
    <location>
        <begin position="19"/>
        <end position="43"/>
    </location>
</feature>
<evidence type="ECO:0000313" key="3">
    <source>
        <dbReference type="Proteomes" id="UP000217676"/>
    </source>
</evidence>
<dbReference type="Proteomes" id="UP000217676">
    <property type="component" value="Chromosome"/>
</dbReference>
<organism evidence="2 3">
    <name type="scientific">Streptomyces laurentii</name>
    <dbReference type="NCBI Taxonomy" id="39478"/>
    <lineage>
        <taxon>Bacteria</taxon>
        <taxon>Bacillati</taxon>
        <taxon>Actinomycetota</taxon>
        <taxon>Actinomycetes</taxon>
        <taxon>Kitasatosporales</taxon>
        <taxon>Streptomycetaceae</taxon>
        <taxon>Streptomyces</taxon>
    </lineage>
</organism>
<dbReference type="KEGG" id="slau:SLA_3650"/>
<protein>
    <submittedName>
        <fullName evidence="2">Uncharacterized protein</fullName>
    </submittedName>
</protein>
<evidence type="ECO:0000313" key="2">
    <source>
        <dbReference type="EMBL" id="BAU84557.1"/>
    </source>
</evidence>
<dbReference type="EMBL" id="AP017424">
    <property type="protein sequence ID" value="BAU84557.1"/>
    <property type="molecule type" value="Genomic_DNA"/>
</dbReference>
<feature type="region of interest" description="Disordered" evidence="1">
    <location>
        <begin position="147"/>
        <end position="175"/>
    </location>
</feature>